<protein>
    <submittedName>
        <fullName evidence="1">Transporter substrate-binding domain-containing protein</fullName>
    </submittedName>
</protein>
<dbReference type="SUPFAM" id="SSF53850">
    <property type="entry name" value="Periplasmic binding protein-like II"/>
    <property type="match status" value="1"/>
</dbReference>
<name>A0ABT4YWG0_9VIBR</name>
<comment type="caution">
    <text evidence="1">The sequence shown here is derived from an EMBL/GenBank/DDBJ whole genome shotgun (WGS) entry which is preliminary data.</text>
</comment>
<sequence length="269" mass="30074">MKNIHFWNGNKSPVRQQYEFEILTAALQATKSATNSKPSVIIDTTDYPSAKDEGNVFSNGTDVLVTVAGNLKFSNKAFIPINKPITKGLLGYRILITRKNFSSIISHTLESTKQTISTLKAGIPATWADADLFRHNGFQVFEKGSFEEIFHYLSNGECDYVSLGANEVETVFESITHKFPNLIIEPDLVLYYPFPLVFYVHPEKPELAKQIELGLTYLINNGGLDEIFDRYFGECLDKLNLNNRDMVLLSNPILPIALDGAITDSLISS</sequence>
<reference evidence="1 2" key="1">
    <citation type="submission" date="2023-01" db="EMBL/GenBank/DDBJ databases">
        <title>Vibrio sp. KJ40-1 sp.nov, isolated from marine algae.</title>
        <authorList>
            <person name="Butt M."/>
            <person name="Kim J.M.J."/>
            <person name="Jeon C.O.C."/>
        </authorList>
    </citation>
    <scope>NUCLEOTIDE SEQUENCE [LARGE SCALE GENOMIC DNA]</scope>
    <source>
        <strain evidence="1 2">KJ40-1</strain>
    </source>
</reference>
<accession>A0ABT4YWG0</accession>
<dbReference type="RefSeq" id="WP_272140062.1">
    <property type="nucleotide sequence ID" value="NZ_JAQLOI010000003.1"/>
</dbReference>
<organism evidence="1 2">
    <name type="scientific">Vibrio algarum</name>
    <dbReference type="NCBI Taxonomy" id="3020714"/>
    <lineage>
        <taxon>Bacteria</taxon>
        <taxon>Pseudomonadati</taxon>
        <taxon>Pseudomonadota</taxon>
        <taxon>Gammaproteobacteria</taxon>
        <taxon>Vibrionales</taxon>
        <taxon>Vibrionaceae</taxon>
        <taxon>Vibrio</taxon>
    </lineage>
</organism>
<evidence type="ECO:0000313" key="2">
    <source>
        <dbReference type="Proteomes" id="UP001210678"/>
    </source>
</evidence>
<keyword evidence="2" id="KW-1185">Reference proteome</keyword>
<dbReference type="Gene3D" id="3.40.190.10">
    <property type="entry name" value="Periplasmic binding protein-like II"/>
    <property type="match status" value="1"/>
</dbReference>
<proteinExistence type="predicted"/>
<dbReference type="EMBL" id="JAQLOI010000003">
    <property type="protein sequence ID" value="MDB1125915.1"/>
    <property type="molecule type" value="Genomic_DNA"/>
</dbReference>
<evidence type="ECO:0000313" key="1">
    <source>
        <dbReference type="EMBL" id="MDB1125915.1"/>
    </source>
</evidence>
<dbReference type="Proteomes" id="UP001210678">
    <property type="component" value="Unassembled WGS sequence"/>
</dbReference>
<gene>
    <name evidence="1" type="ORF">PGX00_20525</name>
</gene>